<reference evidence="2" key="1">
    <citation type="journal article" date="2017" name="Front. Plant Sci.">
        <title>Climate Clever Clovers: New Paradigm to Reduce the Environmental Footprint of Ruminants by Breeding Low Methanogenic Forages Utilizing Haplotype Variation.</title>
        <authorList>
            <person name="Kaur P."/>
            <person name="Appels R."/>
            <person name="Bayer P.E."/>
            <person name="Keeble-Gagnere G."/>
            <person name="Wang J."/>
            <person name="Hirakawa H."/>
            <person name="Shirasawa K."/>
            <person name="Vercoe P."/>
            <person name="Stefanova K."/>
            <person name="Durmic Z."/>
            <person name="Nichols P."/>
            <person name="Revell C."/>
            <person name="Isobe S.N."/>
            <person name="Edwards D."/>
            <person name="Erskine W."/>
        </authorList>
    </citation>
    <scope>NUCLEOTIDE SEQUENCE [LARGE SCALE GENOMIC DNA]</scope>
    <source>
        <strain evidence="2">cv. Daliak</strain>
    </source>
</reference>
<proteinExistence type="predicted"/>
<name>A0A2Z6MVQ1_TRISU</name>
<gene>
    <name evidence="1" type="ORF">TSUD_113690</name>
</gene>
<organism evidence="1 2">
    <name type="scientific">Trifolium subterraneum</name>
    <name type="common">Subterranean clover</name>
    <dbReference type="NCBI Taxonomy" id="3900"/>
    <lineage>
        <taxon>Eukaryota</taxon>
        <taxon>Viridiplantae</taxon>
        <taxon>Streptophyta</taxon>
        <taxon>Embryophyta</taxon>
        <taxon>Tracheophyta</taxon>
        <taxon>Spermatophyta</taxon>
        <taxon>Magnoliopsida</taxon>
        <taxon>eudicotyledons</taxon>
        <taxon>Gunneridae</taxon>
        <taxon>Pentapetalae</taxon>
        <taxon>rosids</taxon>
        <taxon>fabids</taxon>
        <taxon>Fabales</taxon>
        <taxon>Fabaceae</taxon>
        <taxon>Papilionoideae</taxon>
        <taxon>50 kb inversion clade</taxon>
        <taxon>NPAAA clade</taxon>
        <taxon>Hologalegina</taxon>
        <taxon>IRL clade</taxon>
        <taxon>Trifolieae</taxon>
        <taxon>Trifolium</taxon>
    </lineage>
</organism>
<dbReference type="AlphaFoldDB" id="A0A2Z6MVQ1"/>
<evidence type="ECO:0000313" key="1">
    <source>
        <dbReference type="EMBL" id="GAU27790.1"/>
    </source>
</evidence>
<dbReference type="EMBL" id="DF973362">
    <property type="protein sequence ID" value="GAU27790.1"/>
    <property type="molecule type" value="Genomic_DNA"/>
</dbReference>
<protein>
    <submittedName>
        <fullName evidence="1">Uncharacterized protein</fullName>
    </submittedName>
</protein>
<accession>A0A2Z6MVQ1</accession>
<sequence>MKWNRGNQFHPIPPLYPQFCSIQFESSNKVQPYKFPSKGFECGMWAIHTIMGDSTTQQVWAVA</sequence>
<evidence type="ECO:0000313" key="2">
    <source>
        <dbReference type="Proteomes" id="UP000242715"/>
    </source>
</evidence>
<dbReference type="Proteomes" id="UP000242715">
    <property type="component" value="Unassembled WGS sequence"/>
</dbReference>
<keyword evidence="2" id="KW-1185">Reference proteome</keyword>